<evidence type="ECO:0000256" key="4">
    <source>
        <dbReference type="ARBA" id="ARBA00022840"/>
    </source>
</evidence>
<dbReference type="PANTHER" id="PTHR48016:SF48">
    <property type="entry name" value="SERINE_THREONINE-PROTEIN KINASE BCK1_SLK1_SSP31"/>
    <property type="match status" value="1"/>
</dbReference>
<keyword evidence="1" id="KW-0808">Transferase</keyword>
<comment type="caution">
    <text evidence="8">The sequence shown here is derived from an EMBL/GenBank/DDBJ whole genome shotgun (WGS) entry which is preliminary data.</text>
</comment>
<feature type="domain" description="Protein kinase" evidence="7">
    <location>
        <begin position="751"/>
        <end position="1010"/>
    </location>
</feature>
<feature type="compositionally biased region" description="Polar residues" evidence="6">
    <location>
        <begin position="714"/>
        <end position="741"/>
    </location>
</feature>
<sequence length="1011" mass="111143">MPPITLAYYCSGHGYGHATRVSAMATHLLHIPESNRPVVYIVSSAPKLVFADSISIGARYRNANIDPVIVQPLAYRVDRQQSLAVLRSFLDKKDAILETEIEWLTEIQADCVLSDAAFIGCLAATAVGIPSILVTNFTFDSVYSYLATTLIDAPESHAEGSHSHFNALVPDIPLSPAELEPLVDQIFLGYRCADMLLRLPGHIPIPSFAINPSLPSPLWVDTRSNRFHNVVFDALDESPSLSSIHRPLEYQTVSRPKPTPRQIVPTPLLVRSPSSSIHSPSGRSRLLDSIGVPSNLHDPDSTKILIVSFGGQVFKRPSSRSGSATASRRASRELTPVHGLSRPGSPQNVAERHPHHSLPPSAKGLVFPHLEIPAGVASFSEQDHHSFTAPRLATASHLWIPGAPPASKPPTSPTLRRASVDDGPVFQTIPPTPPGDESSIDQAYFDFEDEDGLANDLDDLLQPRLLPDASWIAIVCGVSKEQWNAREESEDSDLPDGFFVAPRDVYMPDLTAVGDVLLGKLGYGTVSECVDSCTPFVYVSRPLFIEEHGLRRLLDEEGVGVELSRESYEAGDWAAAIETAWQQGKDAKHAKRKDGAAGLGLNAHETEGSHLATMIIRWAEKWGPRIRPPVPITRRQIYCEPHHACLIDAPFEKQSQSKSSPTRSPLSALSELRQVKRASSETRVHTAKKSIHLPVASQARGQKDSPIDSDLTRRTSLYSKRAITSWNSTSPPDSRMTSTSGAIERRNPFKWIRGEEIGKGTHGRVYLGLNGATGEMLAVKQFSFSAASGEQHGRPSIRSLRQELENMESLSHPNLIDYLGVEESCGVLSIFMDYGGESIRRKVTKYGILPLDLVQSFTSQILDGLVYLHEHGLVHGALKSTNILVDSLGVCRIEGLCCSDNEVRDCSRAVPRAIYWTAPEMIKTQFQTYSSKADIWSLGCIVLEMMTGKRPWFDTEGITVLFKLYHQTLRPPLADDPTLHPVARDLIDKCLALQPNDRMSAVQLRNHALFS</sequence>
<dbReference type="Gene3D" id="1.10.510.10">
    <property type="entry name" value="Transferase(Phosphotransferase) domain 1"/>
    <property type="match status" value="1"/>
</dbReference>
<dbReference type="EMBL" id="JAWWNJ010000097">
    <property type="protein sequence ID" value="KAK6996563.1"/>
    <property type="molecule type" value="Genomic_DNA"/>
</dbReference>
<evidence type="ECO:0000313" key="8">
    <source>
        <dbReference type="EMBL" id="KAK6996563.1"/>
    </source>
</evidence>
<feature type="compositionally biased region" description="Basic and acidic residues" evidence="6">
    <location>
        <begin position="701"/>
        <end position="713"/>
    </location>
</feature>
<dbReference type="InterPro" id="IPR017441">
    <property type="entry name" value="Protein_kinase_ATP_BS"/>
</dbReference>
<keyword evidence="9" id="KW-1185">Reference proteome</keyword>
<feature type="region of interest" description="Disordered" evidence="6">
    <location>
        <begin position="253"/>
        <end position="284"/>
    </location>
</feature>
<keyword evidence="3" id="KW-0418">Kinase</keyword>
<dbReference type="AlphaFoldDB" id="A0AAW0A0I8"/>
<dbReference type="GO" id="GO:0000165">
    <property type="term" value="P:MAPK cascade"/>
    <property type="evidence" value="ECO:0007669"/>
    <property type="project" value="UniProtKB-ARBA"/>
</dbReference>
<gene>
    <name evidence="8" type="ORF">R3P38DRAFT_3407397</name>
</gene>
<dbReference type="InterPro" id="IPR000719">
    <property type="entry name" value="Prot_kinase_dom"/>
</dbReference>
<feature type="compositionally biased region" description="Polar residues" evidence="6">
    <location>
        <begin position="653"/>
        <end position="667"/>
    </location>
</feature>
<dbReference type="GO" id="GO:0005524">
    <property type="term" value="F:ATP binding"/>
    <property type="evidence" value="ECO:0007669"/>
    <property type="project" value="UniProtKB-UniRule"/>
</dbReference>
<dbReference type="GO" id="GO:0004672">
    <property type="term" value="F:protein kinase activity"/>
    <property type="evidence" value="ECO:0007669"/>
    <property type="project" value="InterPro"/>
</dbReference>
<evidence type="ECO:0000256" key="2">
    <source>
        <dbReference type="ARBA" id="ARBA00022741"/>
    </source>
</evidence>
<evidence type="ECO:0000256" key="5">
    <source>
        <dbReference type="PROSITE-ProRule" id="PRU10141"/>
    </source>
</evidence>
<accession>A0AAW0A0I8</accession>
<dbReference type="PROSITE" id="PS00107">
    <property type="entry name" value="PROTEIN_KINASE_ATP"/>
    <property type="match status" value="1"/>
</dbReference>
<feature type="region of interest" description="Disordered" evidence="6">
    <location>
        <begin position="315"/>
        <end position="358"/>
    </location>
</feature>
<dbReference type="InterPro" id="IPR050538">
    <property type="entry name" value="MAP_kinase_kinase_kinase"/>
</dbReference>
<dbReference type="PROSITE" id="PS50011">
    <property type="entry name" value="PROTEIN_KINASE_DOM"/>
    <property type="match status" value="1"/>
</dbReference>
<keyword evidence="2 5" id="KW-0547">Nucleotide-binding</keyword>
<keyword evidence="4 5" id="KW-0067">ATP-binding</keyword>
<evidence type="ECO:0000256" key="6">
    <source>
        <dbReference type="SAM" id="MobiDB-lite"/>
    </source>
</evidence>
<dbReference type="Pfam" id="PF00069">
    <property type="entry name" value="Pkinase"/>
    <property type="match status" value="1"/>
</dbReference>
<feature type="compositionally biased region" description="Low complexity" evidence="6">
    <location>
        <begin position="271"/>
        <end position="284"/>
    </location>
</feature>
<reference evidence="8 9" key="1">
    <citation type="journal article" date="2024" name="J Genomics">
        <title>Draft genome sequencing and assembly of Favolaschia claudopus CIRM-BRFM 2984 isolated from oak limbs.</title>
        <authorList>
            <person name="Navarro D."/>
            <person name="Drula E."/>
            <person name="Chaduli D."/>
            <person name="Cazenave R."/>
            <person name="Ahrendt S."/>
            <person name="Wang J."/>
            <person name="Lipzen A."/>
            <person name="Daum C."/>
            <person name="Barry K."/>
            <person name="Grigoriev I.V."/>
            <person name="Favel A."/>
            <person name="Rosso M.N."/>
            <person name="Martin F."/>
        </authorList>
    </citation>
    <scope>NUCLEOTIDE SEQUENCE [LARGE SCALE GENOMIC DNA]</scope>
    <source>
        <strain evidence="8 9">CIRM-BRFM 2984</strain>
    </source>
</reference>
<protein>
    <recommendedName>
        <fullName evidence="7">Protein kinase domain-containing protein</fullName>
    </recommendedName>
</protein>
<feature type="binding site" evidence="5">
    <location>
        <position position="780"/>
    </location>
    <ligand>
        <name>ATP</name>
        <dbReference type="ChEBI" id="CHEBI:30616"/>
    </ligand>
</feature>
<evidence type="ECO:0000256" key="1">
    <source>
        <dbReference type="ARBA" id="ARBA00022679"/>
    </source>
</evidence>
<organism evidence="8 9">
    <name type="scientific">Favolaschia claudopus</name>
    <dbReference type="NCBI Taxonomy" id="2862362"/>
    <lineage>
        <taxon>Eukaryota</taxon>
        <taxon>Fungi</taxon>
        <taxon>Dikarya</taxon>
        <taxon>Basidiomycota</taxon>
        <taxon>Agaricomycotina</taxon>
        <taxon>Agaricomycetes</taxon>
        <taxon>Agaricomycetidae</taxon>
        <taxon>Agaricales</taxon>
        <taxon>Marasmiineae</taxon>
        <taxon>Mycenaceae</taxon>
        <taxon>Favolaschia</taxon>
    </lineage>
</organism>
<feature type="region of interest" description="Disordered" evidence="6">
    <location>
        <begin position="651"/>
        <end position="742"/>
    </location>
</feature>
<dbReference type="SUPFAM" id="SSF56112">
    <property type="entry name" value="Protein kinase-like (PK-like)"/>
    <property type="match status" value="1"/>
</dbReference>
<dbReference type="InterPro" id="IPR011009">
    <property type="entry name" value="Kinase-like_dom_sf"/>
</dbReference>
<evidence type="ECO:0000256" key="3">
    <source>
        <dbReference type="ARBA" id="ARBA00022777"/>
    </source>
</evidence>
<evidence type="ECO:0000313" key="9">
    <source>
        <dbReference type="Proteomes" id="UP001362999"/>
    </source>
</evidence>
<dbReference type="Gene3D" id="3.40.50.2000">
    <property type="entry name" value="Glycogen Phosphorylase B"/>
    <property type="match status" value="2"/>
</dbReference>
<evidence type="ECO:0000259" key="7">
    <source>
        <dbReference type="PROSITE" id="PS50011"/>
    </source>
</evidence>
<proteinExistence type="predicted"/>
<name>A0AAW0A0I8_9AGAR</name>
<feature type="compositionally biased region" description="Low complexity" evidence="6">
    <location>
        <begin position="319"/>
        <end position="328"/>
    </location>
</feature>
<dbReference type="PANTHER" id="PTHR48016">
    <property type="entry name" value="MAP KINASE KINASE KINASE SSK2-RELATED-RELATED"/>
    <property type="match status" value="1"/>
</dbReference>
<dbReference type="Proteomes" id="UP001362999">
    <property type="component" value="Unassembled WGS sequence"/>
</dbReference>